<keyword evidence="1" id="KW-0472">Membrane</keyword>
<evidence type="ECO:0000313" key="2">
    <source>
        <dbReference type="EMBL" id="NDK40296.1"/>
    </source>
</evidence>
<protein>
    <submittedName>
        <fullName evidence="2">Uncharacterized protein</fullName>
    </submittedName>
</protein>
<feature type="non-terminal residue" evidence="2">
    <location>
        <position position="186"/>
    </location>
</feature>
<keyword evidence="1" id="KW-0812">Transmembrane</keyword>
<gene>
    <name evidence="2" type="ORF">DT603_15780</name>
</gene>
<dbReference type="EMBL" id="QOVG01000031">
    <property type="protein sequence ID" value="NDK40296.1"/>
    <property type="molecule type" value="Genomic_DNA"/>
</dbReference>
<evidence type="ECO:0000256" key="1">
    <source>
        <dbReference type="SAM" id="Phobius"/>
    </source>
</evidence>
<comment type="caution">
    <text evidence="2">The sequence shown here is derived from an EMBL/GenBank/DDBJ whole genome shotgun (WGS) entry which is preliminary data.</text>
</comment>
<reference evidence="2 3" key="1">
    <citation type="submission" date="2018-07" db="EMBL/GenBank/DDBJ databases">
        <title>Whole genome Sequencing of Pseudoxanthomonas gei KCTC 32298 (T).</title>
        <authorList>
            <person name="Kumar S."/>
            <person name="Bansal K."/>
            <person name="Kaur A."/>
            <person name="Patil P."/>
            <person name="Sharma S."/>
            <person name="Patil P.B."/>
        </authorList>
    </citation>
    <scope>NUCLEOTIDE SEQUENCE [LARGE SCALE GENOMIC DNA]</scope>
    <source>
        <strain evidence="2 3">KCTC 32298</strain>
    </source>
</reference>
<organism evidence="2 3">
    <name type="scientific">Pseudoxanthomonas gei</name>
    <dbReference type="NCBI Taxonomy" id="1383030"/>
    <lineage>
        <taxon>Bacteria</taxon>
        <taxon>Pseudomonadati</taxon>
        <taxon>Pseudomonadota</taxon>
        <taxon>Gammaproteobacteria</taxon>
        <taxon>Lysobacterales</taxon>
        <taxon>Lysobacteraceae</taxon>
        <taxon>Pseudoxanthomonas</taxon>
    </lineage>
</organism>
<proteinExistence type="predicted"/>
<sequence length="186" mass="20181">MLSAIFVIVGVLAGSYPAFYLASFDPVKALKGKLRLGGKSMSVQIGHGLIVLQFTISITVIISTLIVYKQLYYLQHKPLGFQREQVMVLNIPQELAASGTVATLNKALAGLAYVQGVSLIGSHSLPSQEMNLSAFNLEKNGKIRPLPQRSIDVDENYLSVLGIPLVAGRNFSTPRISSEKTEVVHE</sequence>
<evidence type="ECO:0000313" key="3">
    <source>
        <dbReference type="Proteomes" id="UP001429354"/>
    </source>
</evidence>
<accession>A0ABX0AFS5</accession>
<feature type="transmembrane region" description="Helical" evidence="1">
    <location>
        <begin position="41"/>
        <end position="68"/>
    </location>
</feature>
<name>A0ABX0AFS5_9GAMM</name>
<dbReference type="Proteomes" id="UP001429354">
    <property type="component" value="Unassembled WGS sequence"/>
</dbReference>
<keyword evidence="3" id="KW-1185">Reference proteome</keyword>
<keyword evidence="1" id="KW-1133">Transmembrane helix</keyword>